<dbReference type="GO" id="GO:0016020">
    <property type="term" value="C:membrane"/>
    <property type="evidence" value="ECO:0007669"/>
    <property type="project" value="InterPro"/>
</dbReference>
<dbReference type="EMBL" id="SLXA01000005">
    <property type="protein sequence ID" value="TCO84770.1"/>
    <property type="molecule type" value="Genomic_DNA"/>
</dbReference>
<feature type="transmembrane region" description="Helical" evidence="2">
    <location>
        <begin position="71"/>
        <end position="88"/>
    </location>
</feature>
<keyword evidence="2" id="KW-0472">Membrane</keyword>
<dbReference type="Proteomes" id="UP000295711">
    <property type="component" value="Unassembled WGS sequence"/>
</dbReference>
<feature type="transmembrane region" description="Helical" evidence="2">
    <location>
        <begin position="128"/>
        <end position="149"/>
    </location>
</feature>
<feature type="domain" description="EamA" evidence="3">
    <location>
        <begin position="155"/>
        <end position="288"/>
    </location>
</feature>
<feature type="transmembrane region" description="Helical" evidence="2">
    <location>
        <begin position="216"/>
        <end position="236"/>
    </location>
</feature>
<accession>A0A4R2LCE9</accession>
<feature type="transmembrane region" description="Helical" evidence="2">
    <location>
        <begin position="248"/>
        <end position="267"/>
    </location>
</feature>
<feature type="transmembrane region" description="Helical" evidence="2">
    <location>
        <begin position="94"/>
        <end position="116"/>
    </location>
</feature>
<organism evidence="4 5">
    <name type="scientific">Frisingicoccus caecimuris</name>
    <dbReference type="NCBI Taxonomy" id="1796636"/>
    <lineage>
        <taxon>Bacteria</taxon>
        <taxon>Bacillati</taxon>
        <taxon>Bacillota</taxon>
        <taxon>Clostridia</taxon>
        <taxon>Lachnospirales</taxon>
        <taxon>Lachnospiraceae</taxon>
        <taxon>Frisingicoccus</taxon>
    </lineage>
</organism>
<dbReference type="InterPro" id="IPR037185">
    <property type="entry name" value="EmrE-like"/>
</dbReference>
<feature type="transmembrane region" description="Helical" evidence="2">
    <location>
        <begin position="155"/>
        <end position="175"/>
    </location>
</feature>
<dbReference type="PANTHER" id="PTHR22911">
    <property type="entry name" value="ACYL-MALONYL CONDENSING ENZYME-RELATED"/>
    <property type="match status" value="1"/>
</dbReference>
<proteinExistence type="inferred from homology"/>
<feature type="transmembrane region" description="Helical" evidence="2">
    <location>
        <begin position="12"/>
        <end position="32"/>
    </location>
</feature>
<name>A0A4R2LCE9_9FIRM</name>
<sequence length="295" mass="31716">MEHESGAVSRAKASLIFSMLMFGTIGIFVRYIPLPSSVIALSRGLIGTAFLAVVILKKGPGISWGAIKRNLRNLCLSGAFIGINWILLFESYHYTTVATATLCYYMAPVFVTLSAPFMFKERLTQKKIFCITGALVGMVLVSGIWNTGISGTGELWGVFYGIGAAVFYASVILLNKKIQGISAYDKTMMQLAASSIVLLPYTVLTEKVSVLSLTPMAVILLAVVGILHTGISYTLYFGSMKNLEAQTIAIFSYIDPIVAILLSALFLKEPFGIRGIAGAIMVLGAALISELPDKS</sequence>
<comment type="similarity">
    <text evidence="1">Belongs to the EamA transporter family.</text>
</comment>
<reference evidence="4 5" key="1">
    <citation type="submission" date="2019-03" db="EMBL/GenBank/DDBJ databases">
        <title>Genomic Encyclopedia of Type Strains, Phase IV (KMG-IV): sequencing the most valuable type-strain genomes for metagenomic binning, comparative biology and taxonomic classification.</title>
        <authorList>
            <person name="Goeker M."/>
        </authorList>
    </citation>
    <scope>NUCLEOTIDE SEQUENCE [LARGE SCALE GENOMIC DNA]</scope>
    <source>
        <strain evidence="4 5">DSM 28559</strain>
    </source>
</reference>
<keyword evidence="2" id="KW-1133">Transmembrane helix</keyword>
<evidence type="ECO:0000313" key="4">
    <source>
        <dbReference type="EMBL" id="TCO84770.1"/>
    </source>
</evidence>
<protein>
    <submittedName>
        <fullName evidence="4">EamA domain-containing membrane protein RarD</fullName>
    </submittedName>
</protein>
<comment type="caution">
    <text evidence="4">The sequence shown here is derived from an EMBL/GenBank/DDBJ whole genome shotgun (WGS) entry which is preliminary data.</text>
</comment>
<evidence type="ECO:0000313" key="5">
    <source>
        <dbReference type="Proteomes" id="UP000295711"/>
    </source>
</evidence>
<dbReference type="Pfam" id="PF00892">
    <property type="entry name" value="EamA"/>
    <property type="match status" value="2"/>
</dbReference>
<evidence type="ECO:0000256" key="1">
    <source>
        <dbReference type="ARBA" id="ARBA00007362"/>
    </source>
</evidence>
<feature type="domain" description="EamA" evidence="3">
    <location>
        <begin position="15"/>
        <end position="142"/>
    </location>
</feature>
<dbReference type="PANTHER" id="PTHR22911:SF102">
    <property type="entry name" value="MEMBRANE PROTEIN"/>
    <property type="match status" value="1"/>
</dbReference>
<evidence type="ECO:0000259" key="3">
    <source>
        <dbReference type="Pfam" id="PF00892"/>
    </source>
</evidence>
<dbReference type="Gene3D" id="1.10.3730.20">
    <property type="match status" value="2"/>
</dbReference>
<evidence type="ECO:0000256" key="2">
    <source>
        <dbReference type="SAM" id="Phobius"/>
    </source>
</evidence>
<feature type="transmembrane region" description="Helical" evidence="2">
    <location>
        <begin position="38"/>
        <end position="59"/>
    </location>
</feature>
<dbReference type="SUPFAM" id="SSF103481">
    <property type="entry name" value="Multidrug resistance efflux transporter EmrE"/>
    <property type="match status" value="2"/>
</dbReference>
<gene>
    <name evidence="4" type="ORF">EV212_10532</name>
</gene>
<keyword evidence="2" id="KW-0812">Transmembrane</keyword>
<dbReference type="InterPro" id="IPR000620">
    <property type="entry name" value="EamA_dom"/>
</dbReference>
<keyword evidence="5" id="KW-1185">Reference proteome</keyword>
<dbReference type="RefSeq" id="WP_243115495.1">
    <property type="nucleotide sequence ID" value="NZ_JANKAQ010000007.1"/>
</dbReference>
<feature type="transmembrane region" description="Helical" evidence="2">
    <location>
        <begin position="273"/>
        <end position="291"/>
    </location>
</feature>
<dbReference type="AlphaFoldDB" id="A0A4R2LCE9"/>